<evidence type="ECO:0000256" key="1">
    <source>
        <dbReference type="SAM" id="MobiDB-lite"/>
    </source>
</evidence>
<dbReference type="Proteomes" id="UP001138540">
    <property type="component" value="Unassembled WGS sequence"/>
</dbReference>
<evidence type="ECO:0000313" key="4">
    <source>
        <dbReference type="Proteomes" id="UP001138540"/>
    </source>
</evidence>
<name>A0ABR6NHU7_9SPHN</name>
<dbReference type="PANTHER" id="PTHR35563:SF2">
    <property type="entry name" value="BARREL METAL-DEPENDENT HYDROLASE, PUTATIVE (AFU_ORTHOLOGUE AFUA_1G16240)-RELATED"/>
    <property type="match status" value="1"/>
</dbReference>
<sequence length="292" mass="31802">MSEIETVIPRMPTAPTNRQPDNAVDCHSHVFGPYDRYSLVNPPNYAPPQAPVERHLAMLDTVGNRYGVLVQPAAYGLDPTLIADAIAASGGRLRGIALGGAELTPARIAELDGQGFKGLRFVDMLDPQGRPYIGAISANVAIEMAPLLADAGWHPELWAGIDHHVEVIPKLIPFGIPIVLDHLAGFSVARGVNDPAFQQLLRFMGDGHVWVKTSLCRQSAAYPRYEELKPFHDALVAANPERLLWGSDWPYLAMGDASPDVGVMIDLVHEWVGDAATIKRIFVDNPAFVYGF</sequence>
<reference evidence="3 4" key="1">
    <citation type="submission" date="2020-08" db="EMBL/GenBank/DDBJ databases">
        <title>Exploring microbial biodiversity for novel pathways involved in the catabolism of aromatic compounds derived from lignin.</title>
        <authorList>
            <person name="Elkins J."/>
        </authorList>
    </citation>
    <scope>NUCLEOTIDE SEQUENCE [LARGE SCALE GENOMIC DNA]</scope>
    <source>
        <strain evidence="3 4">B1D3A</strain>
    </source>
</reference>
<protein>
    <submittedName>
        <fullName evidence="3">TIM-barrel fold metal-dependent hydrolase</fullName>
    </submittedName>
</protein>
<comment type="caution">
    <text evidence="3">The sequence shown here is derived from an EMBL/GenBank/DDBJ whole genome shotgun (WGS) entry which is preliminary data.</text>
</comment>
<dbReference type="GO" id="GO:0016787">
    <property type="term" value="F:hydrolase activity"/>
    <property type="evidence" value="ECO:0007669"/>
    <property type="project" value="UniProtKB-KW"/>
</dbReference>
<dbReference type="EMBL" id="JACHKA010000001">
    <property type="protein sequence ID" value="MBB5986853.1"/>
    <property type="molecule type" value="Genomic_DNA"/>
</dbReference>
<dbReference type="Gene3D" id="3.20.20.140">
    <property type="entry name" value="Metal-dependent hydrolases"/>
    <property type="match status" value="1"/>
</dbReference>
<dbReference type="RefSeq" id="WP_014077126.1">
    <property type="nucleotide sequence ID" value="NZ_JACHKA010000001.1"/>
</dbReference>
<accession>A0ABR6NHU7</accession>
<dbReference type="InterPro" id="IPR052358">
    <property type="entry name" value="Aro_Compnd_Degr_Hydrolases"/>
</dbReference>
<evidence type="ECO:0000259" key="2">
    <source>
        <dbReference type="Pfam" id="PF04909"/>
    </source>
</evidence>
<proteinExistence type="predicted"/>
<keyword evidence="3" id="KW-0378">Hydrolase</keyword>
<dbReference type="SUPFAM" id="SSF51556">
    <property type="entry name" value="Metallo-dependent hydrolases"/>
    <property type="match status" value="1"/>
</dbReference>
<dbReference type="PANTHER" id="PTHR35563">
    <property type="entry name" value="BARREL METAL-DEPENDENT HYDROLASE, PUTATIVE (AFU_ORTHOLOGUE AFUA_1G16240)-RELATED"/>
    <property type="match status" value="1"/>
</dbReference>
<dbReference type="InterPro" id="IPR006680">
    <property type="entry name" value="Amidohydro-rel"/>
</dbReference>
<feature type="region of interest" description="Disordered" evidence="1">
    <location>
        <begin position="1"/>
        <end position="23"/>
    </location>
</feature>
<dbReference type="InterPro" id="IPR032466">
    <property type="entry name" value="Metal_Hydrolase"/>
</dbReference>
<feature type="domain" description="Amidohydrolase-related" evidence="2">
    <location>
        <begin position="24"/>
        <end position="292"/>
    </location>
</feature>
<evidence type="ECO:0000313" key="3">
    <source>
        <dbReference type="EMBL" id="MBB5986853.1"/>
    </source>
</evidence>
<dbReference type="Pfam" id="PF04909">
    <property type="entry name" value="Amidohydro_2"/>
    <property type="match status" value="1"/>
</dbReference>
<gene>
    <name evidence="3" type="ORF">HNP60_002827</name>
</gene>
<organism evidence="3 4">
    <name type="scientific">Sphingobium lignivorans</name>
    <dbReference type="NCBI Taxonomy" id="2735886"/>
    <lineage>
        <taxon>Bacteria</taxon>
        <taxon>Pseudomonadati</taxon>
        <taxon>Pseudomonadota</taxon>
        <taxon>Alphaproteobacteria</taxon>
        <taxon>Sphingomonadales</taxon>
        <taxon>Sphingomonadaceae</taxon>
        <taxon>Sphingobium</taxon>
    </lineage>
</organism>
<keyword evidence="4" id="KW-1185">Reference proteome</keyword>